<gene>
    <name evidence="6" type="ORF">DCF19_19395</name>
</gene>
<dbReference type="PROSITE" id="PS51891">
    <property type="entry name" value="CENP_V_GFA"/>
    <property type="match status" value="1"/>
</dbReference>
<dbReference type="Proteomes" id="UP000249467">
    <property type="component" value="Unassembled WGS sequence"/>
</dbReference>
<evidence type="ECO:0000313" key="6">
    <source>
        <dbReference type="EMBL" id="PZO37169.1"/>
    </source>
</evidence>
<reference evidence="6 7" key="1">
    <citation type="submission" date="2018-04" db="EMBL/GenBank/DDBJ databases">
        <authorList>
            <person name="Go L.Y."/>
            <person name="Mitchell J.A."/>
        </authorList>
    </citation>
    <scope>NUCLEOTIDE SEQUENCE [LARGE SCALE GENOMIC DNA]</scope>
    <source>
        <strain evidence="6">ULC066bin1</strain>
    </source>
</reference>
<evidence type="ECO:0000256" key="4">
    <source>
        <dbReference type="ARBA" id="ARBA00023239"/>
    </source>
</evidence>
<dbReference type="PANTHER" id="PTHR33337">
    <property type="entry name" value="GFA DOMAIN-CONTAINING PROTEIN"/>
    <property type="match status" value="1"/>
</dbReference>
<sequence>MNMSSIHGGCLCGMVKFEVNPPFQKMAHCHCSRCRKGTGTGHATNLTVEPSQFQWISGEDVITRYDLPTAKSFGKWFCRHCGCPVPRLTRNGKIMVIPAGSLDEAPPITPTDHIFWASRASWGCANGGLPTHAEYPESW</sequence>
<dbReference type="EMBL" id="QBML01000033">
    <property type="protein sequence ID" value="PZO37169.1"/>
    <property type="molecule type" value="Genomic_DNA"/>
</dbReference>
<evidence type="ECO:0000256" key="3">
    <source>
        <dbReference type="ARBA" id="ARBA00022833"/>
    </source>
</evidence>
<dbReference type="SUPFAM" id="SSF51316">
    <property type="entry name" value="Mss4-like"/>
    <property type="match status" value="1"/>
</dbReference>
<keyword evidence="3" id="KW-0862">Zinc</keyword>
<dbReference type="AlphaFoldDB" id="A0A2W4W552"/>
<reference evidence="6 7" key="2">
    <citation type="submission" date="2018-06" db="EMBL/GenBank/DDBJ databases">
        <title>Metagenomic assembly of (sub)arctic Cyanobacteria and their associated microbiome from non-axenic cultures.</title>
        <authorList>
            <person name="Baurain D."/>
        </authorList>
    </citation>
    <scope>NUCLEOTIDE SEQUENCE [LARGE SCALE GENOMIC DNA]</scope>
    <source>
        <strain evidence="6">ULC066bin1</strain>
    </source>
</reference>
<dbReference type="Gene3D" id="3.90.1590.10">
    <property type="entry name" value="glutathione-dependent formaldehyde- activating enzyme (gfa)"/>
    <property type="match status" value="1"/>
</dbReference>
<keyword evidence="2" id="KW-0479">Metal-binding</keyword>
<dbReference type="GO" id="GO:0016846">
    <property type="term" value="F:carbon-sulfur lyase activity"/>
    <property type="evidence" value="ECO:0007669"/>
    <property type="project" value="InterPro"/>
</dbReference>
<dbReference type="Pfam" id="PF04828">
    <property type="entry name" value="GFA"/>
    <property type="match status" value="1"/>
</dbReference>
<evidence type="ECO:0000256" key="2">
    <source>
        <dbReference type="ARBA" id="ARBA00022723"/>
    </source>
</evidence>
<keyword evidence="4" id="KW-0456">Lyase</keyword>
<evidence type="ECO:0000256" key="1">
    <source>
        <dbReference type="ARBA" id="ARBA00005495"/>
    </source>
</evidence>
<feature type="domain" description="CENP-V/GFA" evidence="5">
    <location>
        <begin position="6"/>
        <end position="117"/>
    </location>
</feature>
<proteinExistence type="inferred from homology"/>
<dbReference type="PANTHER" id="PTHR33337:SF40">
    <property type="entry name" value="CENP-V_GFA DOMAIN-CONTAINING PROTEIN-RELATED"/>
    <property type="match status" value="1"/>
</dbReference>
<accession>A0A2W4W552</accession>
<comment type="similarity">
    <text evidence="1">Belongs to the Gfa family.</text>
</comment>
<comment type="caution">
    <text evidence="6">The sequence shown here is derived from an EMBL/GenBank/DDBJ whole genome shotgun (WGS) entry which is preliminary data.</text>
</comment>
<name>A0A2W4W552_9CYAN</name>
<evidence type="ECO:0000313" key="7">
    <source>
        <dbReference type="Proteomes" id="UP000249467"/>
    </source>
</evidence>
<evidence type="ECO:0000259" key="5">
    <source>
        <dbReference type="PROSITE" id="PS51891"/>
    </source>
</evidence>
<protein>
    <submittedName>
        <fullName evidence="6">Aldehyde-activating protein</fullName>
    </submittedName>
</protein>
<organism evidence="6 7">
    <name type="scientific">Pseudanabaena frigida</name>
    <dbReference type="NCBI Taxonomy" id="945775"/>
    <lineage>
        <taxon>Bacteria</taxon>
        <taxon>Bacillati</taxon>
        <taxon>Cyanobacteriota</taxon>
        <taxon>Cyanophyceae</taxon>
        <taxon>Pseudanabaenales</taxon>
        <taxon>Pseudanabaenaceae</taxon>
        <taxon>Pseudanabaena</taxon>
    </lineage>
</organism>
<dbReference type="InterPro" id="IPR011057">
    <property type="entry name" value="Mss4-like_sf"/>
</dbReference>
<dbReference type="GO" id="GO:0046872">
    <property type="term" value="F:metal ion binding"/>
    <property type="evidence" value="ECO:0007669"/>
    <property type="project" value="UniProtKB-KW"/>
</dbReference>
<dbReference type="InterPro" id="IPR006913">
    <property type="entry name" value="CENP-V/GFA"/>
</dbReference>